<feature type="domain" description="HTH arsR-type" evidence="1">
    <location>
        <begin position="291"/>
        <end position="385"/>
    </location>
</feature>
<dbReference type="PRINTS" id="PR00778">
    <property type="entry name" value="HTHARSR"/>
</dbReference>
<evidence type="ECO:0000259" key="1">
    <source>
        <dbReference type="PROSITE" id="PS50987"/>
    </source>
</evidence>
<dbReference type="InterPro" id="IPR011991">
    <property type="entry name" value="ArsR-like_HTH"/>
</dbReference>
<sequence>MLPDNKPTYRDQNNLQSRVISYWDSRANGFNLATNHILDEEFSSIKSMLESNVNINKKMKVLDVGTGAGLMATSFALMGHEVFAVDLSEAMLDYAESNAKNRNVEVILIKSDAQKLPFGNCEFDMVVSKDLLWSLNNPVIAYTELLRVLKPNGYLLIIDGNYYLDLYDSDYKQKKLYKDLKNGKNNSLHAKTNVDNVDFEIIRDIARDLPLSKMRRPSWDVSTLLSLGVKEINIGSLDDDDFTINAYDGPMKLISKFMILTKKTDISANRSLINIHKIKDADLAEISRKLSNDYECKDLCSILKSLSDKMRMDIVLALRSSDLNVSQICLATGYPQSNVSHSLRILKDSNIVISEKIGKEVYYSLADPKSINRIINACEGMSKIH</sequence>
<dbReference type="GO" id="GO:0003700">
    <property type="term" value="F:DNA-binding transcription factor activity"/>
    <property type="evidence" value="ECO:0007669"/>
    <property type="project" value="InterPro"/>
</dbReference>
<accession>A0A8J8PFJ2</accession>
<dbReference type="EMBL" id="LVVT01000001">
    <property type="protein sequence ID" value="TQS84876.1"/>
    <property type="molecule type" value="Genomic_DNA"/>
</dbReference>
<dbReference type="InterPro" id="IPR013216">
    <property type="entry name" value="Methyltransf_11"/>
</dbReference>
<dbReference type="CDD" id="cd00090">
    <property type="entry name" value="HTH_ARSR"/>
    <property type="match status" value="1"/>
</dbReference>
<dbReference type="InterPro" id="IPR036388">
    <property type="entry name" value="WH-like_DNA-bd_sf"/>
</dbReference>
<dbReference type="RefSeq" id="WP_020448555.1">
    <property type="nucleotide sequence ID" value="NZ_CAYAYE010000003.1"/>
</dbReference>
<dbReference type="Gene3D" id="3.40.50.150">
    <property type="entry name" value="Vaccinia Virus protein VP39"/>
    <property type="match status" value="1"/>
</dbReference>
<dbReference type="PROSITE" id="PS50987">
    <property type="entry name" value="HTH_ARSR_2"/>
    <property type="match status" value="1"/>
</dbReference>
<dbReference type="PANTHER" id="PTHR43591">
    <property type="entry name" value="METHYLTRANSFERASE"/>
    <property type="match status" value="1"/>
</dbReference>
<dbReference type="InterPro" id="IPR001845">
    <property type="entry name" value="HTH_ArsR_DNA-bd_dom"/>
</dbReference>
<dbReference type="SUPFAM" id="SSF46785">
    <property type="entry name" value="Winged helix' DNA-binding domain"/>
    <property type="match status" value="1"/>
</dbReference>
<dbReference type="Gene3D" id="1.10.10.10">
    <property type="entry name" value="Winged helix-like DNA-binding domain superfamily/Winged helix DNA-binding domain"/>
    <property type="match status" value="1"/>
</dbReference>
<comment type="caution">
    <text evidence="2">The sequence shown here is derived from an EMBL/GenBank/DDBJ whole genome shotgun (WGS) entry which is preliminary data.</text>
</comment>
<dbReference type="SUPFAM" id="SSF53335">
    <property type="entry name" value="S-adenosyl-L-methionine-dependent methyltransferases"/>
    <property type="match status" value="1"/>
</dbReference>
<reference evidence="2" key="1">
    <citation type="submission" date="2016-03" db="EMBL/GenBank/DDBJ databases">
        <authorList>
            <person name="Borrel G."/>
            <person name="Mccann A."/>
            <person name="O'Toole P.W."/>
        </authorList>
    </citation>
    <scope>NUCLEOTIDE SEQUENCE</scope>
    <source>
        <strain evidence="2">183</strain>
    </source>
</reference>
<dbReference type="AlphaFoldDB" id="A0A8J8PFJ2"/>
<organism evidence="2 3">
    <name type="scientific">Candidatus Methanomassiliicoccus intestinalis</name>
    <dbReference type="NCBI Taxonomy" id="1406512"/>
    <lineage>
        <taxon>Archaea</taxon>
        <taxon>Methanobacteriati</taxon>
        <taxon>Thermoplasmatota</taxon>
        <taxon>Thermoplasmata</taxon>
        <taxon>Methanomassiliicoccales</taxon>
        <taxon>Methanomassiliicoccaceae</taxon>
        <taxon>Methanomassiliicoccus</taxon>
    </lineage>
</organism>
<evidence type="ECO:0000313" key="3">
    <source>
        <dbReference type="Proteomes" id="UP000752814"/>
    </source>
</evidence>
<dbReference type="Proteomes" id="UP000752814">
    <property type="component" value="Unassembled WGS sequence"/>
</dbReference>
<dbReference type="CDD" id="cd02440">
    <property type="entry name" value="AdoMet_MTases"/>
    <property type="match status" value="1"/>
</dbReference>
<protein>
    <recommendedName>
        <fullName evidence="1">HTH arsR-type domain-containing protein</fullName>
    </recommendedName>
</protein>
<dbReference type="Pfam" id="PF08241">
    <property type="entry name" value="Methyltransf_11"/>
    <property type="match status" value="1"/>
</dbReference>
<dbReference type="InterPro" id="IPR036390">
    <property type="entry name" value="WH_DNA-bd_sf"/>
</dbReference>
<dbReference type="SMART" id="SM00418">
    <property type="entry name" value="HTH_ARSR"/>
    <property type="match status" value="1"/>
</dbReference>
<name>A0A8J8PFJ2_9ARCH</name>
<dbReference type="InterPro" id="IPR029063">
    <property type="entry name" value="SAM-dependent_MTases_sf"/>
</dbReference>
<dbReference type="GeneID" id="41323085"/>
<dbReference type="NCBIfam" id="NF033788">
    <property type="entry name" value="HTH_metalloreg"/>
    <property type="match status" value="1"/>
</dbReference>
<dbReference type="PANTHER" id="PTHR43591:SF24">
    <property type="entry name" value="2-METHOXY-6-POLYPRENYL-1,4-BENZOQUINOL METHYLASE, MITOCHONDRIAL"/>
    <property type="match status" value="1"/>
</dbReference>
<evidence type="ECO:0000313" key="2">
    <source>
        <dbReference type="EMBL" id="TQS84876.1"/>
    </source>
</evidence>
<proteinExistence type="predicted"/>
<gene>
    <name evidence="2" type="ORF">A3207_02305</name>
</gene>
<dbReference type="Pfam" id="PF01022">
    <property type="entry name" value="HTH_5"/>
    <property type="match status" value="1"/>
</dbReference>
<dbReference type="GO" id="GO:0008757">
    <property type="term" value="F:S-adenosylmethionine-dependent methyltransferase activity"/>
    <property type="evidence" value="ECO:0007669"/>
    <property type="project" value="InterPro"/>
</dbReference>